<reference evidence="1 2" key="1">
    <citation type="submission" date="2021-05" db="EMBL/GenBank/DDBJ databases">
        <title>Molecular characterization for Shewanella algae harboring chromosomal blaOXA-55-like strains isolated from clinical and environment sample.</title>
        <authorList>
            <person name="Ohama Y."/>
            <person name="Aoki K."/>
            <person name="Harada S."/>
            <person name="Moriya K."/>
            <person name="Ishii Y."/>
            <person name="Tateda K."/>
        </authorList>
    </citation>
    <scope>NUCLEOTIDE SEQUENCE [LARGE SCALE GENOMIC DNA]</scope>
    <source>
        <strain evidence="1 2">LMG 23746</strain>
    </source>
</reference>
<sequence>MTPATLALAIPGVNPDKEESTAVALAPCKNVRLLIFIVITHHNVDRWSVMIISPKAFMLLGLTQRYPRGIFPSRAKMGYITNV</sequence>
<evidence type="ECO:0000313" key="2">
    <source>
        <dbReference type="Proteomes" id="UP000761574"/>
    </source>
</evidence>
<comment type="caution">
    <text evidence="1">The sequence shown here is derived from an EMBL/GenBank/DDBJ whole genome shotgun (WGS) entry which is preliminary data.</text>
</comment>
<gene>
    <name evidence="1" type="ORF">TUM4630_23710</name>
</gene>
<proteinExistence type="predicted"/>
<name>A0ABQ4PJY6_9GAMM</name>
<organism evidence="1 2">
    <name type="scientific">Shewanella algidipiscicola</name>
    <dbReference type="NCBI Taxonomy" id="614070"/>
    <lineage>
        <taxon>Bacteria</taxon>
        <taxon>Pseudomonadati</taxon>
        <taxon>Pseudomonadota</taxon>
        <taxon>Gammaproteobacteria</taxon>
        <taxon>Alteromonadales</taxon>
        <taxon>Shewanellaceae</taxon>
        <taxon>Shewanella</taxon>
    </lineage>
</organism>
<dbReference type="EMBL" id="BPFB01000027">
    <property type="protein sequence ID" value="GIU48125.1"/>
    <property type="molecule type" value="Genomic_DNA"/>
</dbReference>
<keyword evidence="2" id="KW-1185">Reference proteome</keyword>
<dbReference type="Proteomes" id="UP000761574">
    <property type="component" value="Unassembled WGS sequence"/>
</dbReference>
<evidence type="ECO:0000313" key="1">
    <source>
        <dbReference type="EMBL" id="GIU48125.1"/>
    </source>
</evidence>
<protein>
    <submittedName>
        <fullName evidence="1">Uncharacterized protein</fullName>
    </submittedName>
</protein>
<accession>A0ABQ4PJY6</accession>